<proteinExistence type="predicted"/>
<name>A0A2P7YBU1_9PEZI</name>
<evidence type="ECO:0000313" key="2">
    <source>
        <dbReference type="Proteomes" id="UP000243723"/>
    </source>
</evidence>
<sequence length="162" mass="17331">MVTLAIKDAANGVAADSGDSANIIGITNNTSSKTYVQSNQGQGPSESGPDNRITPATCTATKVEYSNANNYFPNIRGVKATCKVACKNGPFLDGVIGSVLNKFFDGIRSEGSFMSEILLWSFDSKRARVRCRLTIANNGNNIDGCPDYVPNYGCFANEEEIN</sequence>
<accession>A0A2P7YBU1</accession>
<dbReference type="EMBL" id="NHZQ01000448">
    <property type="protein sequence ID" value="PSK33436.1"/>
    <property type="molecule type" value="Genomic_DNA"/>
</dbReference>
<comment type="caution">
    <text evidence="1">The sequence shown here is derived from an EMBL/GenBank/DDBJ whole genome shotgun (WGS) entry which is preliminary data.</text>
</comment>
<organism evidence="1 2">
    <name type="scientific">Elsinoe australis</name>
    <dbReference type="NCBI Taxonomy" id="40998"/>
    <lineage>
        <taxon>Eukaryota</taxon>
        <taxon>Fungi</taxon>
        <taxon>Dikarya</taxon>
        <taxon>Ascomycota</taxon>
        <taxon>Pezizomycotina</taxon>
        <taxon>Dothideomycetes</taxon>
        <taxon>Dothideomycetidae</taxon>
        <taxon>Myriangiales</taxon>
        <taxon>Elsinoaceae</taxon>
        <taxon>Elsinoe</taxon>
    </lineage>
</organism>
<dbReference type="OrthoDB" id="5379537at2759"/>
<reference evidence="1 2" key="1">
    <citation type="submission" date="2017-05" db="EMBL/GenBank/DDBJ databases">
        <title>Draft genome sequence of Elsinoe australis.</title>
        <authorList>
            <person name="Cheng Q."/>
        </authorList>
    </citation>
    <scope>NUCLEOTIDE SEQUENCE [LARGE SCALE GENOMIC DNA]</scope>
    <source>
        <strain evidence="1 2">NL1</strain>
    </source>
</reference>
<dbReference type="Proteomes" id="UP000243723">
    <property type="component" value="Unassembled WGS sequence"/>
</dbReference>
<dbReference type="AlphaFoldDB" id="A0A2P7YBU1"/>
<keyword evidence="2" id="KW-1185">Reference proteome</keyword>
<protein>
    <submittedName>
        <fullName evidence="1">Uncharacterized protein</fullName>
    </submittedName>
</protein>
<gene>
    <name evidence="1" type="ORF">B9Z65_7323</name>
</gene>
<evidence type="ECO:0000313" key="1">
    <source>
        <dbReference type="EMBL" id="PSK33436.1"/>
    </source>
</evidence>